<dbReference type="PANTHER" id="PTHR16023">
    <property type="entry name" value="TAX1 BINDING PROTEIN-RELATED"/>
    <property type="match status" value="1"/>
</dbReference>
<evidence type="ECO:0000313" key="10">
    <source>
        <dbReference type="EMBL" id="CAF0796559.1"/>
    </source>
</evidence>
<dbReference type="InterPro" id="IPR011989">
    <property type="entry name" value="ARM-like"/>
</dbReference>
<comment type="subcellular location">
    <subcellularLocation>
        <location evidence="1">Endomembrane system</location>
    </subcellularLocation>
</comment>
<evidence type="ECO:0000259" key="9">
    <source>
        <dbReference type="Pfam" id="PF11916"/>
    </source>
</evidence>
<evidence type="ECO:0000256" key="8">
    <source>
        <dbReference type="PROSITE-ProRule" id="PRU00103"/>
    </source>
</evidence>
<comment type="subunit">
    <text evidence="7">Forms pentamers. Component of the PI(3,5)P2 regulatory complex/PAS complex, at least composed of PIKFYVE, FIG4 and VAC14. VAC14 nucleates the assembly of the complex and serves as a scaffold by pentamerizing into a star-shaped structure, which can bind a single copy each of PIKFYVE and FIG4 and coordinates their activities. Interacts with NOS1.</text>
</comment>
<dbReference type="Proteomes" id="UP000663879">
    <property type="component" value="Unassembled WGS sequence"/>
</dbReference>
<dbReference type="GO" id="GO:0006661">
    <property type="term" value="P:phosphatidylinositol biosynthetic process"/>
    <property type="evidence" value="ECO:0007669"/>
    <property type="project" value="InterPro"/>
</dbReference>
<keyword evidence="4" id="KW-0677">Repeat</keyword>
<evidence type="ECO:0000256" key="2">
    <source>
        <dbReference type="ARBA" id="ARBA00010225"/>
    </source>
</evidence>
<sequence length="701" mass="80620">MSVTISNLPDPLPPVVTKLLVDKLYEKRKTAALDVEKIIKDNLSAGNQSEISKIVKYLSNNYVLSQNQNNKKGGLIGLAACAIALGKEAVKYRGDLVPSVLACFSDPDSRVRYYACESLYNIVKVLRASVLIYFNEIFDGLCKLCCDLDLNVRNGAELLDRLLKDTVTENSGNEKFEITVFMQLLRERIYVKNSFVRQFLVSWLKVLDSEPNINIVYHISDLLDGLFQILDDSNLEIKKMCENLLGDFLKAITNPQMKPKYDSMVNIILIHCGNTNDDSIQMTAMMWLKELTSLLCEDALFFMPGILNVNFNLIFFNLDLNIKELSRSINLKLWNLIEKLSEKTLNENMNVFIDKIAVDKLIETLSRFTITPTDSINVTTTIETLKWFLHLVNNQPNLILSQLKSFFHLLIGFLSDSSKEAVELDLKILATISSSQFLIQTNNQDENLKLHFPKYNNYFTLFMTELLDLFRRDQNLRYEKGSNIIKLLCILLNTEDIFRMFSDILSKENDSEFAICMVDILNSILLTSSECFDLRNSLKDFNLPESYSLFVCLYKTWCHNPIATIALCLLSQNYEHAYNLVNLLGDIEITLNLLITIDKLVQLIESSIFTYLRLHLLEVERNQYLVRALYGLLMILPQSEAFFALKQRLDCVPNYYNKIASSNGDIKSDSAHSSNIDFKELLDHFIKVQEKHKFFKKQKRI</sequence>
<reference evidence="10" key="1">
    <citation type="submission" date="2021-02" db="EMBL/GenBank/DDBJ databases">
        <authorList>
            <person name="Nowell W R."/>
        </authorList>
    </citation>
    <scope>NUCLEOTIDE SEQUENCE</scope>
    <source>
        <strain evidence="10">Ploen Becks lab</strain>
    </source>
</reference>
<proteinExistence type="inferred from homology"/>
<dbReference type="InterPro" id="IPR021841">
    <property type="entry name" value="VAC14_Fig4p-bd"/>
</dbReference>
<dbReference type="PROSITE" id="PS50077">
    <property type="entry name" value="HEAT_REPEAT"/>
    <property type="match status" value="1"/>
</dbReference>
<dbReference type="AlphaFoldDB" id="A0A813SHV7"/>
<dbReference type="OrthoDB" id="5574975at2759"/>
<dbReference type="Gene3D" id="1.25.10.10">
    <property type="entry name" value="Leucine-rich Repeat Variant"/>
    <property type="match status" value="1"/>
</dbReference>
<dbReference type="InterPro" id="IPR026825">
    <property type="entry name" value="Vac14"/>
</dbReference>
<name>A0A813SHV7_9BILA</name>
<comment type="similarity">
    <text evidence="2">Belongs to the VAC14 family.</text>
</comment>
<dbReference type="GO" id="GO:0070772">
    <property type="term" value="C:PAS complex"/>
    <property type="evidence" value="ECO:0007669"/>
    <property type="project" value="InterPro"/>
</dbReference>
<dbReference type="InterPro" id="IPR016024">
    <property type="entry name" value="ARM-type_fold"/>
</dbReference>
<evidence type="ECO:0000256" key="3">
    <source>
        <dbReference type="ARBA" id="ARBA00013840"/>
    </source>
</evidence>
<evidence type="ECO:0000256" key="7">
    <source>
        <dbReference type="ARBA" id="ARBA00047092"/>
    </source>
</evidence>
<dbReference type="PANTHER" id="PTHR16023:SF0">
    <property type="entry name" value="PROTEIN VAC14 HOMOLOG"/>
    <property type="match status" value="1"/>
</dbReference>
<dbReference type="SUPFAM" id="SSF48371">
    <property type="entry name" value="ARM repeat"/>
    <property type="match status" value="1"/>
</dbReference>
<evidence type="ECO:0000256" key="6">
    <source>
        <dbReference type="ARBA" id="ARBA00045654"/>
    </source>
</evidence>
<evidence type="ECO:0000256" key="1">
    <source>
        <dbReference type="ARBA" id="ARBA00004308"/>
    </source>
</evidence>
<evidence type="ECO:0000256" key="5">
    <source>
        <dbReference type="ARBA" id="ARBA00023136"/>
    </source>
</evidence>
<dbReference type="Pfam" id="PF12755">
    <property type="entry name" value="Vac14_Fab1_bd"/>
    <property type="match status" value="1"/>
</dbReference>
<feature type="repeat" description="HEAT" evidence="8">
    <location>
        <begin position="96"/>
        <end position="131"/>
    </location>
</feature>
<comment type="function">
    <text evidence="6">Scaffold protein component of the PI(3,5)P2 regulatory complex which regulates both the synthesis and turnover of phosphatidylinositol 3,5-bisphosphate (PtdIns(3,5)P2). Pentamerizes into a star-shaped structure and nucleates the assembly of the complex. The pentamer binds a single copy each of PIKFYVE and FIG4 and coordinates both PIKfyve kinase activity and FIG4 phosphatase activity, being required to maintain normal levels of phosphatidylinositol 3-phosphate (PtdIns(3)P) and phosphatidylinositol 5-phosphate (PtdIns(5)P). Plays a role in the biogenesis of endosome carrier vesicles (ECV) / multivesicular bodies (MVB) transport intermediates from early endosomes.</text>
</comment>
<gene>
    <name evidence="10" type="ORF">OXX778_LOCUS6243</name>
</gene>
<comment type="caution">
    <text evidence="10">The sequence shown here is derived from an EMBL/GenBank/DDBJ whole genome shotgun (WGS) entry which is preliminary data.</text>
</comment>
<accession>A0A813SHV7</accession>
<dbReference type="Pfam" id="PF11916">
    <property type="entry name" value="Vac14_Fig4_bd"/>
    <property type="match status" value="1"/>
</dbReference>
<feature type="domain" description="Vacuolar protein 14 C-terminal Fig4-binding" evidence="9">
    <location>
        <begin position="476"/>
        <end position="652"/>
    </location>
</feature>
<evidence type="ECO:0000313" key="11">
    <source>
        <dbReference type="Proteomes" id="UP000663879"/>
    </source>
</evidence>
<keyword evidence="5" id="KW-0472">Membrane</keyword>
<keyword evidence="11" id="KW-1185">Reference proteome</keyword>
<protein>
    <recommendedName>
        <fullName evidence="3">Protein VAC14 homolog</fullName>
    </recommendedName>
</protein>
<dbReference type="EMBL" id="CAJNOC010000726">
    <property type="protein sequence ID" value="CAF0796559.1"/>
    <property type="molecule type" value="Genomic_DNA"/>
</dbReference>
<organism evidence="10 11">
    <name type="scientific">Brachionus calyciflorus</name>
    <dbReference type="NCBI Taxonomy" id="104777"/>
    <lineage>
        <taxon>Eukaryota</taxon>
        <taxon>Metazoa</taxon>
        <taxon>Spiralia</taxon>
        <taxon>Gnathifera</taxon>
        <taxon>Rotifera</taxon>
        <taxon>Eurotatoria</taxon>
        <taxon>Monogononta</taxon>
        <taxon>Pseudotrocha</taxon>
        <taxon>Ploima</taxon>
        <taxon>Brachionidae</taxon>
        <taxon>Brachionus</taxon>
    </lineage>
</organism>
<evidence type="ECO:0000256" key="4">
    <source>
        <dbReference type="ARBA" id="ARBA00022737"/>
    </source>
</evidence>
<dbReference type="GO" id="GO:0010008">
    <property type="term" value="C:endosome membrane"/>
    <property type="evidence" value="ECO:0007669"/>
    <property type="project" value="TreeGrafter"/>
</dbReference>
<dbReference type="InterPro" id="IPR021133">
    <property type="entry name" value="HEAT_type_2"/>
</dbReference>